<reference evidence="10 11" key="1">
    <citation type="submission" date="2018-03" db="EMBL/GenBank/DDBJ databases">
        <title>Characteristics and genome of n-alkane degrading marine bacteria Gordonia iterans isolated from crude oil contaminated in Tae-an, South Korea.</title>
        <authorList>
            <person name="Lee S.-S."/>
            <person name="Kim H."/>
        </authorList>
    </citation>
    <scope>NUCLEOTIDE SEQUENCE [LARGE SCALE GENOMIC DNA]</scope>
    <source>
        <strain evidence="10 11">Co17</strain>
    </source>
</reference>
<evidence type="ECO:0000313" key="11">
    <source>
        <dbReference type="Proteomes" id="UP000239814"/>
    </source>
</evidence>
<organism evidence="10 11">
    <name type="scientific">Gordonia iterans</name>
    <dbReference type="NCBI Taxonomy" id="1004901"/>
    <lineage>
        <taxon>Bacteria</taxon>
        <taxon>Bacillati</taxon>
        <taxon>Actinomycetota</taxon>
        <taxon>Actinomycetes</taxon>
        <taxon>Mycobacteriales</taxon>
        <taxon>Gordoniaceae</taxon>
        <taxon>Gordonia</taxon>
    </lineage>
</organism>
<dbReference type="KEGG" id="git:C6V83_02580"/>
<keyword evidence="7 9" id="KW-0472">Membrane</keyword>
<sequence length="408" mass="43295">MTDDAADDQPKPPTALSKAARVLTIREEDDAKVAPAVRATAAWTWRLLLIGFGIVVLGWLFKKFEDVLFPVMLAVLFTAFLLKPVDWAHRKGVPRVVAVLVAVLITLIVVLGMLAFAVQQGVAGGPQLLSEFTKTVNATKQWLVDSPLNLDDQHIRALAQELTAWAKAHEATLANHALGTAAFGSRVLTGAALTVFLVIFFLYDGRAMWSYVTRLVPAGSREQVRGSGAAGFGSVEAYTRATVIVAAVDAGVIGIGLAILGVPMVLPLVTIIFLGSFIPIVGSFVAGTLAVLVALTTQGWVNALIVVGLLIFVMAFEGHVLQPFILGHSVKLHPVAVILVIAIGLMLAGIVGGLIAVPIVAFLVTAFSWRPGQPPPPKNDSKLSSWMRRKFHRGPPSPNDDAAAPTSP</sequence>
<keyword evidence="3" id="KW-0813">Transport</keyword>
<name>A0A2S0KCC7_9ACTN</name>
<protein>
    <submittedName>
        <fullName evidence="10">AI-2E family transporter</fullName>
    </submittedName>
</protein>
<gene>
    <name evidence="10" type="ORF">C6V83_02580</name>
</gene>
<feature type="transmembrane region" description="Helical" evidence="9">
    <location>
        <begin position="183"/>
        <end position="203"/>
    </location>
</feature>
<keyword evidence="5 9" id="KW-0812">Transmembrane</keyword>
<evidence type="ECO:0000256" key="9">
    <source>
        <dbReference type="SAM" id="Phobius"/>
    </source>
</evidence>
<feature type="transmembrane region" description="Helical" evidence="9">
    <location>
        <begin position="241"/>
        <end position="262"/>
    </location>
</feature>
<keyword evidence="11" id="KW-1185">Reference proteome</keyword>
<evidence type="ECO:0000256" key="4">
    <source>
        <dbReference type="ARBA" id="ARBA00022475"/>
    </source>
</evidence>
<dbReference type="PANTHER" id="PTHR21716:SF53">
    <property type="entry name" value="PERMEASE PERM-RELATED"/>
    <property type="match status" value="1"/>
</dbReference>
<keyword evidence="4" id="KW-1003">Cell membrane</keyword>
<dbReference type="Pfam" id="PF01594">
    <property type="entry name" value="AI-2E_transport"/>
    <property type="match status" value="1"/>
</dbReference>
<feature type="transmembrane region" description="Helical" evidence="9">
    <location>
        <begin position="97"/>
        <end position="118"/>
    </location>
</feature>
<dbReference type="OrthoDB" id="9784366at2"/>
<dbReference type="GO" id="GO:0005886">
    <property type="term" value="C:plasma membrane"/>
    <property type="evidence" value="ECO:0007669"/>
    <property type="project" value="UniProtKB-SubCell"/>
</dbReference>
<feature type="transmembrane region" description="Helical" evidence="9">
    <location>
        <begin position="299"/>
        <end position="316"/>
    </location>
</feature>
<feature type="transmembrane region" description="Helical" evidence="9">
    <location>
        <begin position="43"/>
        <end position="61"/>
    </location>
</feature>
<evidence type="ECO:0000256" key="3">
    <source>
        <dbReference type="ARBA" id="ARBA00022448"/>
    </source>
</evidence>
<dbReference type="EMBL" id="CP027433">
    <property type="protein sequence ID" value="AVL99342.1"/>
    <property type="molecule type" value="Genomic_DNA"/>
</dbReference>
<comment type="subcellular location">
    <subcellularLocation>
        <location evidence="1">Cell membrane</location>
        <topology evidence="1">Multi-pass membrane protein</topology>
    </subcellularLocation>
</comment>
<feature type="transmembrane region" description="Helical" evidence="9">
    <location>
        <begin position="336"/>
        <end position="369"/>
    </location>
</feature>
<keyword evidence="6 9" id="KW-1133">Transmembrane helix</keyword>
<evidence type="ECO:0000256" key="7">
    <source>
        <dbReference type="ARBA" id="ARBA00023136"/>
    </source>
</evidence>
<evidence type="ECO:0000256" key="5">
    <source>
        <dbReference type="ARBA" id="ARBA00022692"/>
    </source>
</evidence>
<dbReference type="PANTHER" id="PTHR21716">
    <property type="entry name" value="TRANSMEMBRANE PROTEIN"/>
    <property type="match status" value="1"/>
</dbReference>
<feature type="transmembrane region" description="Helical" evidence="9">
    <location>
        <begin position="67"/>
        <end position="85"/>
    </location>
</feature>
<evidence type="ECO:0000313" key="10">
    <source>
        <dbReference type="EMBL" id="AVL99342.1"/>
    </source>
</evidence>
<dbReference type="AlphaFoldDB" id="A0A2S0KCC7"/>
<dbReference type="GO" id="GO:0055085">
    <property type="term" value="P:transmembrane transport"/>
    <property type="evidence" value="ECO:0007669"/>
    <property type="project" value="TreeGrafter"/>
</dbReference>
<accession>A0A2S0KCC7</accession>
<evidence type="ECO:0000256" key="6">
    <source>
        <dbReference type="ARBA" id="ARBA00022989"/>
    </source>
</evidence>
<feature type="region of interest" description="Disordered" evidence="8">
    <location>
        <begin position="372"/>
        <end position="408"/>
    </location>
</feature>
<evidence type="ECO:0000256" key="8">
    <source>
        <dbReference type="SAM" id="MobiDB-lite"/>
    </source>
</evidence>
<evidence type="ECO:0000256" key="1">
    <source>
        <dbReference type="ARBA" id="ARBA00004651"/>
    </source>
</evidence>
<evidence type="ECO:0000256" key="2">
    <source>
        <dbReference type="ARBA" id="ARBA00009773"/>
    </source>
</evidence>
<dbReference type="Proteomes" id="UP000239814">
    <property type="component" value="Chromosome"/>
</dbReference>
<dbReference type="InterPro" id="IPR002549">
    <property type="entry name" value="AI-2E-like"/>
</dbReference>
<dbReference type="RefSeq" id="WP_105941077.1">
    <property type="nucleotide sequence ID" value="NZ_CP027433.1"/>
</dbReference>
<proteinExistence type="inferred from homology"/>
<comment type="similarity">
    <text evidence="2">Belongs to the autoinducer-2 exporter (AI-2E) (TC 2.A.86) family.</text>
</comment>
<feature type="transmembrane region" description="Helical" evidence="9">
    <location>
        <begin position="268"/>
        <end position="292"/>
    </location>
</feature>